<protein>
    <submittedName>
        <fullName evidence="1">Uncharacterized protein</fullName>
    </submittedName>
</protein>
<dbReference type="AlphaFoldDB" id="A0A0F9NRV7"/>
<accession>A0A0F9NRV7</accession>
<dbReference type="EMBL" id="LAZR01006513">
    <property type="protein sequence ID" value="KKM91585.1"/>
    <property type="molecule type" value="Genomic_DNA"/>
</dbReference>
<organism evidence="1">
    <name type="scientific">marine sediment metagenome</name>
    <dbReference type="NCBI Taxonomy" id="412755"/>
    <lineage>
        <taxon>unclassified sequences</taxon>
        <taxon>metagenomes</taxon>
        <taxon>ecological metagenomes</taxon>
    </lineage>
</organism>
<proteinExistence type="predicted"/>
<reference evidence="1" key="1">
    <citation type="journal article" date="2015" name="Nature">
        <title>Complex archaea that bridge the gap between prokaryotes and eukaryotes.</title>
        <authorList>
            <person name="Spang A."/>
            <person name="Saw J.H."/>
            <person name="Jorgensen S.L."/>
            <person name="Zaremba-Niedzwiedzka K."/>
            <person name="Martijn J."/>
            <person name="Lind A.E."/>
            <person name="van Eijk R."/>
            <person name="Schleper C."/>
            <person name="Guy L."/>
            <person name="Ettema T.J."/>
        </authorList>
    </citation>
    <scope>NUCLEOTIDE SEQUENCE</scope>
</reference>
<name>A0A0F9NRV7_9ZZZZ</name>
<gene>
    <name evidence="1" type="ORF">LCGC14_1226970</name>
</gene>
<evidence type="ECO:0000313" key="1">
    <source>
        <dbReference type="EMBL" id="KKM91585.1"/>
    </source>
</evidence>
<sequence>MSTEYSISVDWSDESNFGKWQNIGQETMREFYEENPKEAIKDGHDVENGEVTYLDDVLARWDPMMNYAYPLVCDPTIFDDGKERIIKVCRDTCLTVMFNDDEDSYYLALCGGGMDLSQSIALAYQILESWLPLSLLGAVSKQPELAVHGKAWLGMAEQIRRQMRMEIARLRDANRQWGTNIREYKITKAKRKANKPA</sequence>
<comment type="caution">
    <text evidence="1">The sequence shown here is derived from an EMBL/GenBank/DDBJ whole genome shotgun (WGS) entry which is preliminary data.</text>
</comment>